<evidence type="ECO:0000256" key="6">
    <source>
        <dbReference type="ARBA" id="ARBA00022642"/>
    </source>
</evidence>
<keyword evidence="6 9" id="KW-0662">Pyridine nucleotide biosynthesis</keyword>
<dbReference type="EC" id="6.3.4.21" evidence="3 9"/>
<dbReference type="NCBIfam" id="NF009131">
    <property type="entry name" value="PRK12484.1"/>
    <property type="match status" value="1"/>
</dbReference>
<accession>A0ABY2B8U8</accession>
<dbReference type="GO" id="GO:0016757">
    <property type="term" value="F:glycosyltransferase activity"/>
    <property type="evidence" value="ECO:0007669"/>
    <property type="project" value="UniProtKB-KW"/>
</dbReference>
<dbReference type="Gene3D" id="3.20.20.70">
    <property type="entry name" value="Aldolase class I"/>
    <property type="match status" value="1"/>
</dbReference>
<feature type="domain" description="Nicotinate phosphoribosyltransferase N-terminal" evidence="11">
    <location>
        <begin position="5"/>
        <end position="128"/>
    </location>
</feature>
<evidence type="ECO:0000256" key="7">
    <source>
        <dbReference type="ARBA" id="ARBA00022679"/>
    </source>
</evidence>
<comment type="pathway">
    <text evidence="1 9">Cofactor biosynthesis; NAD(+) biosynthesis; nicotinate D-ribonucleotide from nicotinate: step 1/1.</text>
</comment>
<protein>
    <recommendedName>
        <fullName evidence="3 9">Nicotinate phosphoribosyltransferase</fullName>
        <ecNumber evidence="3 9">6.3.4.21</ecNumber>
    </recommendedName>
</protein>
<evidence type="ECO:0000313" key="12">
    <source>
        <dbReference type="EMBL" id="TCO11692.1"/>
    </source>
</evidence>
<dbReference type="Proteomes" id="UP000295818">
    <property type="component" value="Unassembled WGS sequence"/>
</dbReference>
<evidence type="ECO:0000259" key="10">
    <source>
        <dbReference type="Pfam" id="PF04095"/>
    </source>
</evidence>
<organism evidence="12 13">
    <name type="scientific">Kribbella orskensis</name>
    <dbReference type="NCBI Taxonomy" id="2512216"/>
    <lineage>
        <taxon>Bacteria</taxon>
        <taxon>Bacillati</taxon>
        <taxon>Actinomycetota</taxon>
        <taxon>Actinomycetes</taxon>
        <taxon>Propionibacteriales</taxon>
        <taxon>Kribbellaceae</taxon>
        <taxon>Kribbella</taxon>
    </lineage>
</organism>
<proteinExistence type="inferred from homology"/>
<comment type="similarity">
    <text evidence="2 9">Belongs to the NAPRTase family.</text>
</comment>
<evidence type="ECO:0000256" key="4">
    <source>
        <dbReference type="ARBA" id="ARBA00022553"/>
    </source>
</evidence>
<feature type="domain" description="Nicotinate/nicotinamide phosphoribosyltransferase" evidence="10">
    <location>
        <begin position="149"/>
        <end position="291"/>
    </location>
</feature>
<reference evidence="12 13" key="1">
    <citation type="journal article" date="2015" name="Stand. Genomic Sci.">
        <title>Genomic Encyclopedia of Bacterial and Archaeal Type Strains, Phase III: the genomes of soil and plant-associated and newly described type strains.</title>
        <authorList>
            <person name="Whitman W.B."/>
            <person name="Woyke T."/>
            <person name="Klenk H.P."/>
            <person name="Zhou Y."/>
            <person name="Lilburn T.G."/>
            <person name="Beck B.J."/>
            <person name="De Vos P."/>
            <person name="Vandamme P."/>
            <person name="Eisen J.A."/>
            <person name="Garrity G."/>
            <person name="Hugenholtz P."/>
            <person name="Kyrpides N.C."/>
        </authorList>
    </citation>
    <scope>NUCLEOTIDE SEQUENCE [LARGE SCALE GENOMIC DNA]</scope>
    <source>
        <strain evidence="12 13">VKM Ac-2538</strain>
    </source>
</reference>
<dbReference type="PANTHER" id="PTHR11098:SF1">
    <property type="entry name" value="NICOTINATE PHOSPHORIBOSYLTRANSFERASE"/>
    <property type="match status" value="1"/>
</dbReference>
<evidence type="ECO:0000256" key="1">
    <source>
        <dbReference type="ARBA" id="ARBA00004952"/>
    </source>
</evidence>
<keyword evidence="13" id="KW-1185">Reference proteome</keyword>
<keyword evidence="5 9" id="KW-0436">Ligase</keyword>
<comment type="function">
    <text evidence="9">Catalyzes the first step in the biosynthesis of NAD from nicotinic acid, the ATP-dependent synthesis of beta-nicotinate D-ribonucleotide from nicotinate and 5-phospho-D-ribose 1-phosphate.</text>
</comment>
<gene>
    <name evidence="12" type="ORF">EV644_12961</name>
</gene>
<comment type="catalytic activity">
    <reaction evidence="8 9">
        <text>5-phospho-alpha-D-ribose 1-diphosphate + nicotinate + ATP + H2O = nicotinate beta-D-ribonucleotide + ADP + phosphate + diphosphate</text>
        <dbReference type="Rhea" id="RHEA:36163"/>
        <dbReference type="ChEBI" id="CHEBI:15377"/>
        <dbReference type="ChEBI" id="CHEBI:30616"/>
        <dbReference type="ChEBI" id="CHEBI:32544"/>
        <dbReference type="ChEBI" id="CHEBI:33019"/>
        <dbReference type="ChEBI" id="CHEBI:43474"/>
        <dbReference type="ChEBI" id="CHEBI:57502"/>
        <dbReference type="ChEBI" id="CHEBI:58017"/>
        <dbReference type="ChEBI" id="CHEBI:456216"/>
        <dbReference type="EC" id="6.3.4.21"/>
    </reaction>
</comment>
<keyword evidence="4" id="KW-0597">Phosphoprotein</keyword>
<dbReference type="InterPro" id="IPR007229">
    <property type="entry name" value="Nic_PRibTrfase-Fam"/>
</dbReference>
<evidence type="ECO:0000256" key="3">
    <source>
        <dbReference type="ARBA" id="ARBA00013236"/>
    </source>
</evidence>
<dbReference type="EMBL" id="SLWM01000029">
    <property type="protein sequence ID" value="TCO11692.1"/>
    <property type="molecule type" value="Genomic_DNA"/>
</dbReference>
<sequence>MSDVLITDLYEANMALAYLGEHMTDPATFSLFVRNLPAERGYLVAAGLEQALSYLERFRVNDSDLLQLGYAFSRPDGLLGRLRDLSFTGDVLAVPEGRIVFAGEPLLEVTAPLPQAQLVESYLLNQVSFATALASKAARSIVAAGQIPVVDFSLRRAQGVEAGMQAVRSGAIVGFSGTSNVAAAAAYGMPAVGTMAHSFVEAFADESAAFRAFARNASGPVILLVDTYDTEQGVRLAAEVLRQLPGGRDIGIRLDSGDLAELSDTARRILDDAGLERARIVVSGGLDEYAVERLVVAHAPIDVFAVGTSADTPYLDTAYKLVEYAGRPVMKLSAGKVTLPGRKQVFREPEWRDVIACRDEPRPAEAEPLLEPQMLNGVRVVPALAPDAAVAAARRRFRHDLDQLPAPVRRIQRPSTVVPVVSAELGRLTNQVRNRLTTR</sequence>
<dbReference type="SUPFAM" id="SSF54675">
    <property type="entry name" value="Nicotinate/Quinolinate PRTase N-terminal domain-like"/>
    <property type="match status" value="1"/>
</dbReference>
<comment type="PTM">
    <text evidence="9">Transiently phosphorylated on a His residue during the reaction cycle. Phosphorylation strongly increases the affinity for substrates and increases the rate of nicotinate D-ribonucleotide production. Dephosphorylation regenerates the low-affinity form of the enzyme, leading to product release.</text>
</comment>
<comment type="caution">
    <text evidence="12">The sequence shown here is derived from an EMBL/GenBank/DDBJ whole genome shotgun (WGS) entry which is preliminary data.</text>
</comment>
<dbReference type="InterPro" id="IPR036068">
    <property type="entry name" value="Nicotinate_pribotase-like_C"/>
</dbReference>
<dbReference type="PANTHER" id="PTHR11098">
    <property type="entry name" value="NICOTINATE PHOSPHORIBOSYLTRANSFERASE"/>
    <property type="match status" value="1"/>
</dbReference>
<dbReference type="Gene3D" id="3.20.140.10">
    <property type="entry name" value="nicotinate phosphoribosyltransferase"/>
    <property type="match status" value="2"/>
</dbReference>
<keyword evidence="7 9" id="KW-0808">Transferase</keyword>
<evidence type="ECO:0000256" key="2">
    <source>
        <dbReference type="ARBA" id="ARBA00010897"/>
    </source>
</evidence>
<dbReference type="Pfam" id="PF04095">
    <property type="entry name" value="NAPRTase"/>
    <property type="match status" value="1"/>
</dbReference>
<dbReference type="InterPro" id="IPR006405">
    <property type="entry name" value="Nic_PRibTrfase_pncB"/>
</dbReference>
<evidence type="ECO:0000256" key="5">
    <source>
        <dbReference type="ARBA" id="ARBA00022598"/>
    </source>
</evidence>
<evidence type="ECO:0000259" key="11">
    <source>
        <dbReference type="Pfam" id="PF17767"/>
    </source>
</evidence>
<dbReference type="InterPro" id="IPR013785">
    <property type="entry name" value="Aldolase_TIM"/>
</dbReference>
<dbReference type="InterPro" id="IPR040727">
    <property type="entry name" value="NAPRTase_N"/>
</dbReference>
<evidence type="ECO:0000256" key="8">
    <source>
        <dbReference type="ARBA" id="ARBA00048668"/>
    </source>
</evidence>
<dbReference type="InterPro" id="IPR041525">
    <property type="entry name" value="N/Namide_PRibTrfase"/>
</dbReference>
<dbReference type="NCBIfam" id="NF006696">
    <property type="entry name" value="PRK09243.1-3"/>
    <property type="match status" value="1"/>
</dbReference>
<evidence type="ECO:0000256" key="9">
    <source>
        <dbReference type="RuleBase" id="RU365100"/>
    </source>
</evidence>
<dbReference type="PIRSF" id="PIRSF000484">
    <property type="entry name" value="NAPRT"/>
    <property type="match status" value="1"/>
</dbReference>
<evidence type="ECO:0000313" key="13">
    <source>
        <dbReference type="Proteomes" id="UP000295818"/>
    </source>
</evidence>
<dbReference type="NCBIfam" id="TIGR01513">
    <property type="entry name" value="NAPRTase_put"/>
    <property type="match status" value="1"/>
</dbReference>
<name>A0ABY2B8U8_9ACTN</name>
<dbReference type="SUPFAM" id="SSF51690">
    <property type="entry name" value="Nicotinate/Quinolinate PRTase C-terminal domain-like"/>
    <property type="match status" value="1"/>
</dbReference>
<dbReference type="Pfam" id="PF17767">
    <property type="entry name" value="NAPRTase_N"/>
    <property type="match status" value="1"/>
</dbReference>
<keyword evidence="12" id="KW-0328">Glycosyltransferase</keyword>